<protein>
    <recommendedName>
        <fullName evidence="4">Glycosyl hydrolase family 67 N-terminus</fullName>
    </recommendedName>
</protein>
<comment type="caution">
    <text evidence="2">The sequence shown here is derived from an EMBL/GenBank/DDBJ whole genome shotgun (WGS) entry which is preliminary data.</text>
</comment>
<organism evidence="2 3">
    <name type="scientific">Nibrella viscosa</name>
    <dbReference type="NCBI Taxonomy" id="1084524"/>
    <lineage>
        <taxon>Bacteria</taxon>
        <taxon>Pseudomonadati</taxon>
        <taxon>Bacteroidota</taxon>
        <taxon>Cytophagia</taxon>
        <taxon>Cytophagales</taxon>
        <taxon>Spirosomataceae</taxon>
        <taxon>Nibrella</taxon>
    </lineage>
</organism>
<proteinExistence type="predicted"/>
<dbReference type="EMBL" id="BAABHB010000022">
    <property type="protein sequence ID" value="GAA4420646.1"/>
    <property type="molecule type" value="Genomic_DNA"/>
</dbReference>
<accession>A0ABP8L115</accession>
<keyword evidence="1" id="KW-0175">Coiled coil</keyword>
<dbReference type="Proteomes" id="UP001500936">
    <property type="component" value="Unassembled WGS sequence"/>
</dbReference>
<gene>
    <name evidence="2" type="ORF">GCM10023187_56050</name>
</gene>
<evidence type="ECO:0000313" key="2">
    <source>
        <dbReference type="EMBL" id="GAA4420646.1"/>
    </source>
</evidence>
<evidence type="ECO:0008006" key="4">
    <source>
        <dbReference type="Google" id="ProtNLM"/>
    </source>
</evidence>
<name>A0ABP8L115_9BACT</name>
<reference evidence="3" key="1">
    <citation type="journal article" date="2019" name="Int. J. Syst. Evol. Microbiol.">
        <title>The Global Catalogue of Microorganisms (GCM) 10K type strain sequencing project: providing services to taxonomists for standard genome sequencing and annotation.</title>
        <authorList>
            <consortium name="The Broad Institute Genomics Platform"/>
            <consortium name="The Broad Institute Genome Sequencing Center for Infectious Disease"/>
            <person name="Wu L."/>
            <person name="Ma J."/>
        </authorList>
    </citation>
    <scope>NUCLEOTIDE SEQUENCE [LARGE SCALE GENOMIC DNA]</scope>
    <source>
        <strain evidence="3">JCM 17925</strain>
    </source>
</reference>
<feature type="coiled-coil region" evidence="1">
    <location>
        <begin position="736"/>
        <end position="763"/>
    </location>
</feature>
<evidence type="ECO:0000256" key="1">
    <source>
        <dbReference type="SAM" id="Coils"/>
    </source>
</evidence>
<sequence>MNKHTLTRHVMNNKYYSAKWFLLQVTVAWLLGYHVAEAATATPEVSVVIDKTPGAAVAHGLHKVTQALQAKRIAFETVSATDQARGKLLLVAGLATGEGVAARLLKGRAVPAEPEALTIWKTTLAKKPVWVVGGSDDRGLMYGLLDIADRIGWSTDRNAPLREVKEITEKPAVSERAMSIYTMNRAYWETRFYDEAYWARYLDMLAQNRFNTLVVIFGYENGGFLAPCFPYFFDVEGFPDVRMVGIKPQEQQRNLAAFNRLINMAHDRGIRFTVGIWDHIYRGGVQGGGIPGTKDAPDQPVPGLVWGVTADNLTAYTKAALAKFVRQVPDLDAIQFRMHNESGLKEGEQESFWADVFRMMKTTAPNLRLDLRAKELPQSVIQSALDIGVHFRITTKYWMEQMGMPYHPTQVNPDKSPIRHSYAHLLRYPQKYKIHWRLWNGGTSRILLWGDPEYVRRFAESTHLYDGDGFEVNEPLATKMEAQPHDAPPFALLNPPYRYYDWEFERYWHFFQVFGRIGYNPDTDPAVWQKEFERRFGAAAAPAIEKALHQASWILPRIIASSYPYTSFPTTRGWAEKQRLGDLPAFAKAELSDMAQFASFDEEAKLRIENGETARILPTANSRWFKQTSDAVDKLIVEAEKATGKNANKEFISTITDLKILSRLALYHASRIPAAVQYRIYERTKDVAALTEAIAGERAAVDAWRQLVAAAGDVYTDNLMLGVCVADLCGHWKDELTALEKGLAGLEQKRNSIKSEMSSAKTTAVAEAVAGVKRQAGLINSQPFQIIHQPIISAPAGKPLLVTVKVNAPAGVKWVRLRYRNVNQELDYQTLAMQPSGQAGAYSATVPAEHINPTWDFMYFIEVVDKNGAGRIYPDLNRETPYRIVKLVRVNLAEK</sequence>
<dbReference type="SUPFAM" id="SSF51445">
    <property type="entry name" value="(Trans)glycosidases"/>
    <property type="match status" value="1"/>
</dbReference>
<dbReference type="InterPro" id="IPR017853">
    <property type="entry name" value="GH"/>
</dbReference>
<keyword evidence="3" id="KW-1185">Reference proteome</keyword>
<evidence type="ECO:0000313" key="3">
    <source>
        <dbReference type="Proteomes" id="UP001500936"/>
    </source>
</evidence>